<proteinExistence type="predicted"/>
<feature type="signal peptide" evidence="1">
    <location>
        <begin position="1"/>
        <end position="20"/>
    </location>
</feature>
<dbReference type="InterPro" id="IPR046111">
    <property type="entry name" value="DUF6048"/>
</dbReference>
<gene>
    <name evidence="2" type="ORF">FMM05_12165</name>
</gene>
<keyword evidence="3" id="KW-1185">Reference proteome</keyword>
<keyword evidence="1" id="KW-0732">Signal</keyword>
<name>A0A552V0N1_9FLAO</name>
<dbReference type="OrthoDB" id="1199048at2"/>
<reference evidence="2 3" key="1">
    <citation type="submission" date="2019-07" db="EMBL/GenBank/DDBJ databases">
        <title>Flavobacterium sp. nov., isolated from glacier ice.</title>
        <authorList>
            <person name="Liu Q."/>
            <person name="Xin Y.-H."/>
        </authorList>
    </citation>
    <scope>NUCLEOTIDE SEQUENCE [LARGE SCALE GENOMIC DNA]</scope>
    <source>
        <strain evidence="2 3">ZT4R6</strain>
    </source>
</reference>
<comment type="caution">
    <text evidence="2">The sequence shown here is derived from an EMBL/GenBank/DDBJ whole genome shotgun (WGS) entry which is preliminary data.</text>
</comment>
<evidence type="ECO:0008006" key="4">
    <source>
        <dbReference type="Google" id="ProtNLM"/>
    </source>
</evidence>
<evidence type="ECO:0000256" key="1">
    <source>
        <dbReference type="SAM" id="SignalP"/>
    </source>
</evidence>
<sequence>MSRSIFSLLLLASFSGFSQEADKELKPAAVTDTVANPIVKDKYGIRVGVDLHRLSRSFYEDGFTGIEVVGDYRLSRKLYAAAELGNVDYKQDDVQLNYTTKGSYIKLGVDINAYENWLDMENMIYIGFRYGFSTFSQTLNSYKVYQNSSNTLTDETTGNYFDEVTVTPNEKYGSLSAHWVEVVGGIKAEIFNNFFIGFSFRLNNLLSDKKPATFDNLYIPGFNRTYDGSFGVGFNYTVSYAIPLYKKERAKKIEEKPAKKK</sequence>
<dbReference type="EMBL" id="VJVZ01000007">
    <property type="protein sequence ID" value="TRW24015.1"/>
    <property type="molecule type" value="Genomic_DNA"/>
</dbReference>
<dbReference type="Proteomes" id="UP000320643">
    <property type="component" value="Unassembled WGS sequence"/>
</dbReference>
<accession>A0A552V0N1</accession>
<evidence type="ECO:0000313" key="3">
    <source>
        <dbReference type="Proteomes" id="UP000320643"/>
    </source>
</evidence>
<dbReference type="AlphaFoldDB" id="A0A552V0N1"/>
<evidence type="ECO:0000313" key="2">
    <source>
        <dbReference type="EMBL" id="TRW24015.1"/>
    </source>
</evidence>
<organism evidence="2 3">
    <name type="scientific">Flavobacterium zepuense</name>
    <dbReference type="NCBI Taxonomy" id="2593302"/>
    <lineage>
        <taxon>Bacteria</taxon>
        <taxon>Pseudomonadati</taxon>
        <taxon>Bacteroidota</taxon>
        <taxon>Flavobacteriia</taxon>
        <taxon>Flavobacteriales</taxon>
        <taxon>Flavobacteriaceae</taxon>
        <taxon>Flavobacterium</taxon>
    </lineage>
</organism>
<dbReference type="Pfam" id="PF19515">
    <property type="entry name" value="DUF6048"/>
    <property type="match status" value="1"/>
</dbReference>
<feature type="chain" id="PRO_5021895946" description="Outer membrane protein beta-barrel domain-containing protein" evidence="1">
    <location>
        <begin position="21"/>
        <end position="261"/>
    </location>
</feature>
<protein>
    <recommendedName>
        <fullName evidence="4">Outer membrane protein beta-barrel domain-containing protein</fullName>
    </recommendedName>
</protein>